<dbReference type="AlphaFoldDB" id="A0A382YWN3"/>
<dbReference type="Pfam" id="PF00437">
    <property type="entry name" value="T2SSE"/>
    <property type="match status" value="1"/>
</dbReference>
<dbReference type="Gene3D" id="3.40.50.300">
    <property type="entry name" value="P-loop containing nucleotide triphosphate hydrolases"/>
    <property type="match status" value="1"/>
</dbReference>
<reference evidence="3" key="1">
    <citation type="submission" date="2018-05" db="EMBL/GenBank/DDBJ databases">
        <authorList>
            <person name="Lanie J.A."/>
            <person name="Ng W.-L."/>
            <person name="Kazmierczak K.M."/>
            <person name="Andrzejewski T.M."/>
            <person name="Davidsen T.M."/>
            <person name="Wayne K.J."/>
            <person name="Tettelin H."/>
            <person name="Glass J.I."/>
            <person name="Rusch D."/>
            <person name="Podicherti R."/>
            <person name="Tsui H.-C.T."/>
            <person name="Winkler M.E."/>
        </authorList>
    </citation>
    <scope>NUCLEOTIDE SEQUENCE</scope>
</reference>
<organism evidence="3">
    <name type="scientific">marine metagenome</name>
    <dbReference type="NCBI Taxonomy" id="408172"/>
    <lineage>
        <taxon>unclassified sequences</taxon>
        <taxon>metagenomes</taxon>
        <taxon>ecological metagenomes</taxon>
    </lineage>
</organism>
<comment type="similarity">
    <text evidence="1">Belongs to the GSP E family.</text>
</comment>
<dbReference type="PANTHER" id="PTHR30486">
    <property type="entry name" value="TWITCHING MOTILITY PROTEIN PILT"/>
    <property type="match status" value="1"/>
</dbReference>
<dbReference type="InterPro" id="IPR050921">
    <property type="entry name" value="T4SS_GSP_E_ATPase"/>
</dbReference>
<proteinExistence type="inferred from homology"/>
<evidence type="ECO:0000256" key="1">
    <source>
        <dbReference type="ARBA" id="ARBA00006611"/>
    </source>
</evidence>
<sequence length="201" mass="22214">MSTLEKLARQLVEEGGSDLHIAAGSPPMMRIDGRLEATGEEKIDAEASKKLVYAILSAEQVKRFEEDLELDMSFGIEDLGRFRTNVFLQRDAVGAVLRVIPRETIPFTELGLPPEACERICNLRKGLVLVTGATGSGKSTTLSSMVDYINSSRNEHIMTIEDPIEFIHTNKGCLVNQREVGSDTHGFRNALRTALRQDPDV</sequence>
<evidence type="ECO:0000259" key="2">
    <source>
        <dbReference type="Pfam" id="PF00437"/>
    </source>
</evidence>
<name>A0A382YWN3_9ZZZZ</name>
<accession>A0A382YWN3</accession>
<dbReference type="SUPFAM" id="SSF52540">
    <property type="entry name" value="P-loop containing nucleoside triphosphate hydrolases"/>
    <property type="match status" value="1"/>
</dbReference>
<feature type="non-terminal residue" evidence="3">
    <location>
        <position position="201"/>
    </location>
</feature>
<dbReference type="Gene3D" id="3.30.450.90">
    <property type="match status" value="1"/>
</dbReference>
<dbReference type="InterPro" id="IPR027417">
    <property type="entry name" value="P-loop_NTPase"/>
</dbReference>
<evidence type="ECO:0000313" key="3">
    <source>
        <dbReference type="EMBL" id="SVD86948.1"/>
    </source>
</evidence>
<feature type="domain" description="Bacterial type II secretion system protein E" evidence="2">
    <location>
        <begin position="4"/>
        <end position="201"/>
    </location>
</feature>
<dbReference type="GO" id="GO:0016887">
    <property type="term" value="F:ATP hydrolysis activity"/>
    <property type="evidence" value="ECO:0007669"/>
    <property type="project" value="InterPro"/>
</dbReference>
<gene>
    <name evidence="3" type="ORF">METZ01_LOCUS439802</name>
</gene>
<dbReference type="InterPro" id="IPR001482">
    <property type="entry name" value="T2SS/T4SS_dom"/>
</dbReference>
<protein>
    <recommendedName>
        <fullName evidence="2">Bacterial type II secretion system protein E domain-containing protein</fullName>
    </recommendedName>
</protein>
<dbReference type="EMBL" id="UINC01178663">
    <property type="protein sequence ID" value="SVD86948.1"/>
    <property type="molecule type" value="Genomic_DNA"/>
</dbReference>